<evidence type="ECO:0000313" key="2">
    <source>
        <dbReference type="Proteomes" id="UP000094527"/>
    </source>
</evidence>
<name>A0A1D2MBX4_ORCCI</name>
<dbReference type="PANTHER" id="PTHR34753:SF1">
    <property type="entry name" value="TELOMERASE RNA COMPONENT INTERACTING RNASE"/>
    <property type="match status" value="1"/>
</dbReference>
<evidence type="ECO:0000313" key="1">
    <source>
        <dbReference type="EMBL" id="ODM90498.1"/>
    </source>
</evidence>
<proteinExistence type="predicted"/>
<dbReference type="Proteomes" id="UP000094527">
    <property type="component" value="Unassembled WGS sequence"/>
</dbReference>
<sequence>MVENIPSAISVLCLFVDNHFFSVRCFCISSDVQPVYQLSCSCKLRKMDQNGNNIKYTGGKAPGDPRLRKHQNWGPLNTSMEDIKYNQCQYQQHYKNSSSRLNAGPQYGNINSSLDTDLRNIQQYPQHVPSTSSTLTSPYSSKQSLYDGNLYHSSQMHQIGVPLLQPPMSPTVSIPENSLLAGCHDQIYQCQYGQPRPIGAINYDAYGIQSRLNQPFVDSGDTHISSTFTNVDCDSLDIIPRADSSITGNPNNKVETSNYESLNKTLKPAVPVIMIGKRRGGKILPTGVIKRPKVNCPKQSGKVEKAVDPSKLDVKSPAWNRYLAEVQQYRSQLCSEEKQNHPLVK</sequence>
<keyword evidence="2" id="KW-1185">Reference proteome</keyword>
<dbReference type="GO" id="GO:0008408">
    <property type="term" value="F:3'-5' exonuclease activity"/>
    <property type="evidence" value="ECO:0007669"/>
    <property type="project" value="InterPro"/>
</dbReference>
<dbReference type="AlphaFoldDB" id="A0A1D2MBX4"/>
<dbReference type="EMBL" id="LJIJ01001932">
    <property type="protein sequence ID" value="ODM90498.1"/>
    <property type="molecule type" value="Genomic_DNA"/>
</dbReference>
<organism evidence="1 2">
    <name type="scientific">Orchesella cincta</name>
    <name type="common">Springtail</name>
    <name type="synonym">Podura cincta</name>
    <dbReference type="NCBI Taxonomy" id="48709"/>
    <lineage>
        <taxon>Eukaryota</taxon>
        <taxon>Metazoa</taxon>
        <taxon>Ecdysozoa</taxon>
        <taxon>Arthropoda</taxon>
        <taxon>Hexapoda</taxon>
        <taxon>Collembola</taxon>
        <taxon>Entomobryomorpha</taxon>
        <taxon>Entomobryoidea</taxon>
        <taxon>Orchesellidae</taxon>
        <taxon>Orchesellinae</taxon>
        <taxon>Orchesella</taxon>
    </lineage>
</organism>
<protein>
    <submittedName>
        <fullName evidence="1">Uncharacterized protein</fullName>
    </submittedName>
</protein>
<dbReference type="OrthoDB" id="5983145at2759"/>
<dbReference type="GO" id="GO:0008409">
    <property type="term" value="F:5'-3' exonuclease activity"/>
    <property type="evidence" value="ECO:0007669"/>
    <property type="project" value="InterPro"/>
</dbReference>
<dbReference type="InterPro" id="IPR038838">
    <property type="entry name" value="TRIR"/>
</dbReference>
<comment type="caution">
    <text evidence="1">The sequence shown here is derived from an EMBL/GenBank/DDBJ whole genome shotgun (WGS) entry which is preliminary data.</text>
</comment>
<reference evidence="1 2" key="1">
    <citation type="journal article" date="2016" name="Genome Biol. Evol.">
        <title>Gene Family Evolution Reflects Adaptation to Soil Environmental Stressors in the Genome of the Collembolan Orchesella cincta.</title>
        <authorList>
            <person name="Faddeeva-Vakhrusheva A."/>
            <person name="Derks M.F."/>
            <person name="Anvar S.Y."/>
            <person name="Agamennone V."/>
            <person name="Suring W."/>
            <person name="Smit S."/>
            <person name="van Straalen N.M."/>
            <person name="Roelofs D."/>
        </authorList>
    </citation>
    <scope>NUCLEOTIDE SEQUENCE [LARGE SCALE GENOMIC DNA]</scope>
    <source>
        <tissue evidence="1">Mixed pool</tissue>
    </source>
</reference>
<gene>
    <name evidence="1" type="ORF">Ocin01_16184</name>
</gene>
<dbReference type="STRING" id="48709.A0A1D2MBX4"/>
<dbReference type="PANTHER" id="PTHR34753">
    <property type="entry name" value="TELOMERASE RNA COMPONENT INTERACTING RNASE"/>
    <property type="match status" value="1"/>
</dbReference>
<accession>A0A1D2MBX4</accession>